<name>A0A4P6HQ37_9BACT</name>
<dbReference type="RefSeq" id="WP_129355437.1">
    <property type="nucleotide sequence ID" value="NZ_CP026538.1"/>
</dbReference>
<protein>
    <submittedName>
        <fullName evidence="5">Alpha-amylase/alpha-mannosidase</fullName>
    </submittedName>
</protein>
<dbReference type="AlphaFoldDB" id="A0A4P6HQ37"/>
<dbReference type="InterPro" id="IPR021923">
    <property type="entry name" value="DUF3536"/>
</dbReference>
<evidence type="ECO:0000259" key="4">
    <source>
        <dbReference type="Pfam" id="PF03065"/>
    </source>
</evidence>
<dbReference type="InterPro" id="IPR052046">
    <property type="entry name" value="GH57_Enzymes"/>
</dbReference>
<dbReference type="Pfam" id="PF03065">
    <property type="entry name" value="Glyco_hydro_57"/>
    <property type="match status" value="1"/>
</dbReference>
<dbReference type="SUPFAM" id="SSF88713">
    <property type="entry name" value="Glycoside hydrolase/deacetylase"/>
    <property type="match status" value="1"/>
</dbReference>
<dbReference type="GO" id="GO:0005975">
    <property type="term" value="P:carbohydrate metabolic process"/>
    <property type="evidence" value="ECO:0007669"/>
    <property type="project" value="InterPro"/>
</dbReference>
<gene>
    <name evidence="5" type="ORF">C3Y92_19115</name>
</gene>
<dbReference type="Proteomes" id="UP000293296">
    <property type="component" value="Chromosome"/>
</dbReference>
<dbReference type="PANTHER" id="PTHR36306">
    <property type="entry name" value="ALPHA-AMYLASE-RELATED-RELATED"/>
    <property type="match status" value="1"/>
</dbReference>
<keyword evidence="2 3" id="KW-0119">Carbohydrate metabolism</keyword>
<dbReference type="PANTHER" id="PTHR36306:SF3">
    <property type="entry name" value="GLYCOSIDE HYDROLASE FAMILY 57"/>
    <property type="match status" value="1"/>
</dbReference>
<feature type="domain" description="Glycoside hydrolase family 57 N-terminal" evidence="4">
    <location>
        <begin position="101"/>
        <end position="272"/>
    </location>
</feature>
<organism evidence="5 6">
    <name type="scientific">Solidesulfovibrio carbinolicus</name>
    <dbReference type="NCBI Taxonomy" id="296842"/>
    <lineage>
        <taxon>Bacteria</taxon>
        <taxon>Pseudomonadati</taxon>
        <taxon>Thermodesulfobacteriota</taxon>
        <taxon>Desulfovibrionia</taxon>
        <taxon>Desulfovibrionales</taxon>
        <taxon>Desulfovibrionaceae</taxon>
        <taxon>Solidesulfovibrio</taxon>
    </lineage>
</organism>
<evidence type="ECO:0000313" key="5">
    <source>
        <dbReference type="EMBL" id="QAZ69235.1"/>
    </source>
</evidence>
<evidence type="ECO:0000256" key="2">
    <source>
        <dbReference type="ARBA" id="ARBA00023277"/>
    </source>
</evidence>
<dbReference type="InterPro" id="IPR011330">
    <property type="entry name" value="Glyco_hydro/deAcase_b/a-brl"/>
</dbReference>
<dbReference type="EMBL" id="CP026538">
    <property type="protein sequence ID" value="QAZ69235.1"/>
    <property type="molecule type" value="Genomic_DNA"/>
</dbReference>
<dbReference type="GO" id="GO:0003824">
    <property type="term" value="F:catalytic activity"/>
    <property type="evidence" value="ECO:0007669"/>
    <property type="project" value="InterPro"/>
</dbReference>
<dbReference type="InterPro" id="IPR004300">
    <property type="entry name" value="Glyco_hydro_57_N"/>
</dbReference>
<dbReference type="OrthoDB" id="9757977at2"/>
<sequence length="751" mass="82193">MDRALCIHGHFYQPPREDPWLGRILPEGSAAPAVHWNERICRESYAPMARARRQDGAGRIAELFNCYSHMSFNAGPTLMSWMARSAPDTYARILEADRESLARLGHGNALAQIYHHVIMPLATERDKRLEVAWAVDDFKARFGRDPEGMWLSETAVDTPTLEALAQAGIRFTILAPSQATAVSDNGRDWRGVDAGSLDIRRPYAVRLPSGREIAVFFYHGPLSQAVAFENLLADGEHFFRRLSESAGGGLLSLATDGETYGHHFKFGEMALAYALDQAKSGRDGLTLTNFAAYLAANPPKAYAKVREASAWSCAHGVERWRSDCGCTAGDHPGYNQRWRAPLRNALDLLKSRLDAHFDAKAGALFKDPEAALVAYGQVLAGTQSKEGFERLHMAATADAVRRGAAWKLLSMQAWGLAAFASCAWFFDEISRLEPVNAMTFALRAVELARATGMADPEPEILAILAQARSNEQAMGNGADIWETMARPRRETPKTLIAQALVTLALENRLPLGGEEAAATWPGVAVAVRLENAQAGAPRPGSAAIVYRHETAAERYELTYTPSPTSDPFAACAAIRPATGGVEEGFAFEAVGLPVNKRQALADAFSRHHAEVFHAENLAAAAVARSLVTERQEAQNTLTLAPLVLHLWPGLLWLEVFEPPLPPKKRQLLHLFLKHTGDGSPVKAALEARIAAEAARLIEQPDPDWRLLARLTRHAAELGLHPDWWAAQNALWQRRPFAGPARELAEALGFAV</sequence>
<dbReference type="InterPro" id="IPR027291">
    <property type="entry name" value="Glyco_hydro_38_N_sf"/>
</dbReference>
<dbReference type="Pfam" id="PF12055">
    <property type="entry name" value="DUF3536"/>
    <property type="match status" value="1"/>
</dbReference>
<evidence type="ECO:0000256" key="1">
    <source>
        <dbReference type="ARBA" id="ARBA00006821"/>
    </source>
</evidence>
<accession>A0A4P6HQ37</accession>
<dbReference type="KEGG" id="dcb:C3Y92_19115"/>
<reference evidence="5 6" key="1">
    <citation type="submission" date="2018-02" db="EMBL/GenBank/DDBJ databases">
        <title>Genome sequence of Desulfovibrio carbinolicus DSM 3852.</title>
        <authorList>
            <person name="Wilbanks E."/>
            <person name="Skennerton C.T."/>
            <person name="Orphan V.J."/>
        </authorList>
    </citation>
    <scope>NUCLEOTIDE SEQUENCE [LARGE SCALE GENOMIC DNA]</scope>
    <source>
        <strain evidence="5 6">DSM 3852</strain>
    </source>
</reference>
<keyword evidence="6" id="KW-1185">Reference proteome</keyword>
<comment type="similarity">
    <text evidence="1 3">Belongs to the glycosyl hydrolase 57 family.</text>
</comment>
<evidence type="ECO:0000313" key="6">
    <source>
        <dbReference type="Proteomes" id="UP000293296"/>
    </source>
</evidence>
<dbReference type="Gene3D" id="3.20.110.10">
    <property type="entry name" value="Glycoside hydrolase 38, N terminal domain"/>
    <property type="match status" value="1"/>
</dbReference>
<evidence type="ECO:0000256" key="3">
    <source>
        <dbReference type="RuleBase" id="RU361196"/>
    </source>
</evidence>
<proteinExistence type="inferred from homology"/>
<dbReference type="CDD" id="cd10797">
    <property type="entry name" value="GH57N_APU_like_1"/>
    <property type="match status" value="1"/>
</dbReference>